<evidence type="ECO:0000313" key="5">
    <source>
        <dbReference type="Proteomes" id="UP000694380"/>
    </source>
</evidence>
<dbReference type="Gene3D" id="3.40.50.300">
    <property type="entry name" value="P-loop containing nucleotide triphosphate hydrolases"/>
    <property type="match status" value="1"/>
</dbReference>
<name>A0A8C3HER5_CHRPI</name>
<reference evidence="4" key="3">
    <citation type="submission" date="2025-09" db="UniProtKB">
        <authorList>
            <consortium name="Ensembl"/>
        </authorList>
    </citation>
    <scope>IDENTIFICATION</scope>
</reference>
<dbReference type="PANTHER" id="PTHR11783">
    <property type="entry name" value="SULFOTRANSFERASE SULT"/>
    <property type="match status" value="1"/>
</dbReference>
<dbReference type="Pfam" id="PF00685">
    <property type="entry name" value="Sulfotransfer_1"/>
    <property type="match status" value="1"/>
</dbReference>
<accession>A0A8C3HER5</accession>
<dbReference type="InterPro" id="IPR027417">
    <property type="entry name" value="P-loop_NTPase"/>
</dbReference>
<evidence type="ECO:0000256" key="1">
    <source>
        <dbReference type="ARBA" id="ARBA00005771"/>
    </source>
</evidence>
<dbReference type="AlphaFoldDB" id="A0A8C3HER5"/>
<dbReference type="InterPro" id="IPR000863">
    <property type="entry name" value="Sulfotransferase_dom"/>
</dbReference>
<reference evidence="4" key="1">
    <citation type="journal article" date="2015" name="Genome Biol. Evol.">
        <title>Physical Mapping and Refinement of the Painted Turtle Genome (Chrysemys picta) Inform Amniote Genome Evolution and Challenge Turtle-Bird Chromosomal Conservation.</title>
        <authorList>
            <person name="Badenhorst D."/>
            <person name="Hillier L.W."/>
            <person name="Literman R."/>
            <person name="Montiel E.E."/>
            <person name="Radhakrishnan S."/>
            <person name="Shen Y."/>
            <person name="Minx P."/>
            <person name="Janes D.E."/>
            <person name="Warren W.C."/>
            <person name="Edwards S.V."/>
            <person name="Valenzuela N."/>
        </authorList>
    </citation>
    <scope>NUCLEOTIDE SEQUENCE [LARGE SCALE GENOMIC DNA]</scope>
</reference>
<keyword evidence="5" id="KW-1185">Reference proteome</keyword>
<comment type="similarity">
    <text evidence="1 3">Belongs to the sulfotransferase 1 family.</text>
</comment>
<evidence type="ECO:0000256" key="2">
    <source>
        <dbReference type="ARBA" id="ARBA00022679"/>
    </source>
</evidence>
<dbReference type="GeneTree" id="ENSGT00940000165210"/>
<dbReference type="RefSeq" id="XP_005304033.1">
    <property type="nucleotide sequence ID" value="XM_005303976.4"/>
</dbReference>
<proteinExistence type="inferred from homology"/>
<protein>
    <recommendedName>
        <fullName evidence="3">Sulfotransferase</fullName>
        <ecNumber evidence="3">2.8.2.-</ecNumber>
    </recommendedName>
</protein>
<dbReference type="OMA" id="HERMMMI"/>
<keyword evidence="2 3" id="KW-0808">Transferase</keyword>
<dbReference type="EC" id="2.8.2.-" evidence="3"/>
<dbReference type="OrthoDB" id="205623at2759"/>
<dbReference type="GeneID" id="101937225"/>
<organism evidence="4 5">
    <name type="scientific">Chrysemys picta bellii</name>
    <name type="common">Western painted turtle</name>
    <name type="synonym">Emys bellii</name>
    <dbReference type="NCBI Taxonomy" id="8478"/>
    <lineage>
        <taxon>Eukaryota</taxon>
        <taxon>Metazoa</taxon>
        <taxon>Chordata</taxon>
        <taxon>Craniata</taxon>
        <taxon>Vertebrata</taxon>
        <taxon>Euteleostomi</taxon>
        <taxon>Archelosauria</taxon>
        <taxon>Testudinata</taxon>
        <taxon>Testudines</taxon>
        <taxon>Cryptodira</taxon>
        <taxon>Durocryptodira</taxon>
        <taxon>Testudinoidea</taxon>
        <taxon>Emydidae</taxon>
        <taxon>Chrysemys</taxon>
    </lineage>
</organism>
<dbReference type="Ensembl" id="ENSCPBT00000020136.1">
    <property type="protein sequence ID" value="ENSCPBP00000017029.1"/>
    <property type="gene ID" value="ENSCPBG00000012509.1"/>
</dbReference>
<dbReference type="GO" id="GO:0008146">
    <property type="term" value="F:sulfotransferase activity"/>
    <property type="evidence" value="ECO:0007669"/>
    <property type="project" value="InterPro"/>
</dbReference>
<sequence length="320" mass="36896">MDNSRKTLAEYLNKTLADSEKAAPEDLLFSYKGILYPAGFCNPKTIQVLDSFEARTDDVILAGYPKNGTNWLDQVLNDLETTAAKYTEEEINERINITNELSIFPRLEFGDPEKFKRMKELPFRRIITTHLLPQVLPKSIFKSKAKILLLVRNPKDTAVSYFHFHNNMPTLPSFGSWDEYFAAFMHGKICRGSYFDYLVEWNKHVADENVMAITYEELKENLMLGLKKIADFFGFSLSEEEIQTVAEKSSFKAMKEKSSKTHGTFGKILFRKGMVGDWKNHFSEAQSKEMDRKFEECLAGTKLGEKMKYGLYLQEQTSKT</sequence>
<evidence type="ECO:0000313" key="4">
    <source>
        <dbReference type="Ensembl" id="ENSCPBP00000017029.1"/>
    </source>
</evidence>
<evidence type="ECO:0000256" key="3">
    <source>
        <dbReference type="RuleBase" id="RU361155"/>
    </source>
</evidence>
<gene>
    <name evidence="4" type="primary">LOC101937225</name>
</gene>
<reference evidence="4" key="2">
    <citation type="submission" date="2025-08" db="UniProtKB">
        <authorList>
            <consortium name="Ensembl"/>
        </authorList>
    </citation>
    <scope>IDENTIFICATION</scope>
</reference>
<dbReference type="Proteomes" id="UP000694380">
    <property type="component" value="Chromosome 3"/>
</dbReference>
<dbReference type="SUPFAM" id="SSF52540">
    <property type="entry name" value="P-loop containing nucleoside triphosphate hydrolases"/>
    <property type="match status" value="1"/>
</dbReference>
<dbReference type="KEGG" id="cpic:101937225"/>